<evidence type="ECO:0000256" key="9">
    <source>
        <dbReference type="SAM" id="MobiDB-lite"/>
    </source>
</evidence>
<organism evidence="10 11">
    <name type="scientific">Hippocampus comes</name>
    <name type="common">Tiger tail seahorse</name>
    <dbReference type="NCBI Taxonomy" id="109280"/>
    <lineage>
        <taxon>Eukaryota</taxon>
        <taxon>Metazoa</taxon>
        <taxon>Chordata</taxon>
        <taxon>Craniata</taxon>
        <taxon>Vertebrata</taxon>
        <taxon>Euteleostomi</taxon>
        <taxon>Actinopterygii</taxon>
        <taxon>Neopterygii</taxon>
        <taxon>Teleostei</taxon>
        <taxon>Neoteleostei</taxon>
        <taxon>Acanthomorphata</taxon>
        <taxon>Syngnathiaria</taxon>
        <taxon>Syngnathiformes</taxon>
        <taxon>Syngnathoidei</taxon>
        <taxon>Syngnathidae</taxon>
        <taxon>Hippocampus</taxon>
    </lineage>
</organism>
<keyword evidence="6" id="KW-0206">Cytoskeleton</keyword>
<evidence type="ECO:0000256" key="2">
    <source>
        <dbReference type="ARBA" id="ARBA00022490"/>
    </source>
</evidence>
<dbReference type="STRING" id="109280.ENSHCOP00000008165"/>
<dbReference type="GO" id="GO:0003341">
    <property type="term" value="P:cilium movement"/>
    <property type="evidence" value="ECO:0007669"/>
    <property type="project" value="UniProtKB-ARBA"/>
</dbReference>
<evidence type="ECO:0000256" key="6">
    <source>
        <dbReference type="ARBA" id="ARBA00023212"/>
    </source>
</evidence>
<evidence type="ECO:0000313" key="10">
    <source>
        <dbReference type="Ensembl" id="ENSHCOP00000008165.1"/>
    </source>
</evidence>
<dbReference type="AlphaFoldDB" id="A0A3Q2XTG1"/>
<feature type="region of interest" description="Disordered" evidence="9">
    <location>
        <begin position="316"/>
        <end position="341"/>
    </location>
</feature>
<keyword evidence="4" id="KW-0677">Repeat</keyword>
<dbReference type="GeneTree" id="ENSGT00940000161555"/>
<dbReference type="Proteomes" id="UP000264820">
    <property type="component" value="Unplaced"/>
</dbReference>
<keyword evidence="7" id="KW-0966">Cell projection</keyword>
<feature type="compositionally biased region" description="Basic and acidic residues" evidence="9">
    <location>
        <begin position="316"/>
        <end position="327"/>
    </location>
</feature>
<dbReference type="SUPFAM" id="SSF50978">
    <property type="entry name" value="WD40 repeat-like"/>
    <property type="match status" value="1"/>
</dbReference>
<evidence type="ECO:0000256" key="5">
    <source>
        <dbReference type="ARBA" id="ARBA00023054"/>
    </source>
</evidence>
<evidence type="ECO:0000256" key="8">
    <source>
        <dbReference type="PROSITE-ProRule" id="PRU00221"/>
    </source>
</evidence>
<dbReference type="Pfam" id="PF00400">
    <property type="entry name" value="WD40"/>
    <property type="match status" value="2"/>
</dbReference>
<keyword evidence="2" id="KW-0963">Cytoplasm</keyword>
<feature type="compositionally biased region" description="Acidic residues" evidence="9">
    <location>
        <begin position="328"/>
        <end position="340"/>
    </location>
</feature>
<feature type="repeat" description="WD" evidence="8">
    <location>
        <begin position="194"/>
        <end position="227"/>
    </location>
</feature>
<dbReference type="InterPro" id="IPR001680">
    <property type="entry name" value="WD40_rpt"/>
</dbReference>
<dbReference type="OMA" id="PDPVCLF"/>
<dbReference type="PROSITE" id="PS50082">
    <property type="entry name" value="WD_REPEATS_2"/>
    <property type="match status" value="2"/>
</dbReference>
<dbReference type="PANTHER" id="PTHR14885">
    <property type="entry name" value="CILIA- AND FLAGELLA-ASSOCIATED PROTEIN 43-RELATED"/>
    <property type="match status" value="1"/>
</dbReference>
<keyword evidence="3 8" id="KW-0853">WD repeat</keyword>
<evidence type="ECO:0000256" key="4">
    <source>
        <dbReference type="ARBA" id="ARBA00022737"/>
    </source>
</evidence>
<evidence type="ECO:0000256" key="7">
    <source>
        <dbReference type="ARBA" id="ARBA00023273"/>
    </source>
</evidence>
<dbReference type="InterPro" id="IPR015943">
    <property type="entry name" value="WD40/YVTN_repeat-like_dom_sf"/>
</dbReference>
<dbReference type="GO" id="GO:0005930">
    <property type="term" value="C:axoneme"/>
    <property type="evidence" value="ECO:0007669"/>
    <property type="project" value="UniProtKB-SubCell"/>
</dbReference>
<dbReference type="Gene3D" id="2.130.10.10">
    <property type="entry name" value="YVTN repeat-like/Quinoprotein amine dehydrogenase"/>
    <property type="match status" value="1"/>
</dbReference>
<dbReference type="Ensembl" id="ENSHCOT00000000762.1">
    <property type="protein sequence ID" value="ENSHCOP00000008165.1"/>
    <property type="gene ID" value="ENSHCOG00000010384.1"/>
</dbReference>
<dbReference type="InterPro" id="IPR036322">
    <property type="entry name" value="WD40_repeat_dom_sf"/>
</dbReference>
<accession>A0A3Q2XTG1</accession>
<sequence length="455" mass="51513">EDGQLMTFGSDGMIRGWDFETIDAADSSSENSKFELEPINEMAVGRHVCLFSIVKSSQADSTVWFAQDSNGAIWKVDLSFTYTTPDPVCLFSFHAGPINGLDVSKNSHLMATTASDRSVRVFDFLAKTELTCSCFTQGGTALHWAPPSVTQTGNLLVTGFEDGVVRLLELYDPTGLQIVTRHKVEAQLRLKQAFKPHNAPITTVAYERNGTVLATGSSDCTVFFFTVGEKYEPIGFICVPGPVQLLEWSPPSHPENNLLILCRSGHVVEVPCPDPEALETAKSFQLLELPRRSFRFKSIKSRIKREEEIARRQALKEQRKKERKEKEIPDDEEEEEEEEELPRIYIPEPPSPLYWGFFSEPGQFWLSWPFVSLLVKSTFLILPPSSIETAKQKLEKDRQRREADEKILAKRKRLAALQSTFKILLSDNLSLPENIQLTPVVCTRTHTCTRRRWNS</sequence>
<feature type="repeat" description="WD" evidence="8">
    <location>
        <begin position="91"/>
        <end position="123"/>
    </location>
</feature>
<reference evidence="10" key="1">
    <citation type="submission" date="2025-08" db="UniProtKB">
        <authorList>
            <consortium name="Ensembl"/>
        </authorList>
    </citation>
    <scope>IDENTIFICATION</scope>
</reference>
<evidence type="ECO:0000313" key="11">
    <source>
        <dbReference type="Proteomes" id="UP000264820"/>
    </source>
</evidence>
<protein>
    <submittedName>
        <fullName evidence="10">Uncharacterized protein</fullName>
    </submittedName>
</protein>
<keyword evidence="11" id="KW-1185">Reference proteome</keyword>
<dbReference type="PANTHER" id="PTHR14885:SF3">
    <property type="entry name" value="CILIA- AND FLAGELLA-ASSOCIATED PROTEIN 44"/>
    <property type="match status" value="1"/>
</dbReference>
<reference evidence="10" key="2">
    <citation type="submission" date="2025-09" db="UniProtKB">
        <authorList>
            <consortium name="Ensembl"/>
        </authorList>
    </citation>
    <scope>IDENTIFICATION</scope>
</reference>
<comment type="subcellular location">
    <subcellularLocation>
        <location evidence="1">Cytoplasm</location>
        <location evidence="1">Cytoskeleton</location>
        <location evidence="1">Cilium axoneme</location>
    </subcellularLocation>
</comment>
<dbReference type="SMART" id="SM00320">
    <property type="entry name" value="WD40"/>
    <property type="match status" value="3"/>
</dbReference>
<proteinExistence type="predicted"/>
<evidence type="ECO:0000256" key="1">
    <source>
        <dbReference type="ARBA" id="ARBA00004430"/>
    </source>
</evidence>
<evidence type="ECO:0000256" key="3">
    <source>
        <dbReference type="ARBA" id="ARBA00022574"/>
    </source>
</evidence>
<keyword evidence="5" id="KW-0175">Coiled coil</keyword>
<name>A0A3Q2XTG1_HIPCM</name>